<accession>A0A9X2AT84</accession>
<keyword evidence="2" id="KW-1185">Reference proteome</keyword>
<comment type="caution">
    <text evidence="1">The sequence shown here is derived from an EMBL/GenBank/DDBJ whole genome shotgun (WGS) entry which is preliminary data.</text>
</comment>
<evidence type="ECO:0000313" key="1">
    <source>
        <dbReference type="EMBL" id="MCJ0766116.1"/>
    </source>
</evidence>
<dbReference type="Proteomes" id="UP001139447">
    <property type="component" value="Unassembled WGS sequence"/>
</dbReference>
<organism evidence="1 2">
    <name type="scientific">Variovorax terrae</name>
    <dbReference type="NCBI Taxonomy" id="2923278"/>
    <lineage>
        <taxon>Bacteria</taxon>
        <taxon>Pseudomonadati</taxon>
        <taxon>Pseudomonadota</taxon>
        <taxon>Betaproteobacteria</taxon>
        <taxon>Burkholderiales</taxon>
        <taxon>Comamonadaceae</taxon>
        <taxon>Variovorax</taxon>
    </lineage>
</organism>
<evidence type="ECO:0000313" key="2">
    <source>
        <dbReference type="Proteomes" id="UP001139447"/>
    </source>
</evidence>
<sequence length="228" mass="24376">MTSTDRFEALVENGRRTIQRLASHDPGYEESLHTGAAPDALRSLVQTAFVQLGGALDALVGETALRCGLSQAASGSRFSLPRNDSNQDHRSILEDSLPDLSSTLPEIATEMVQLLGVLDSDRWLAPLGALVYDVEALQLRRAVGSVSFASTAEAGLQMTLRGEDGGSIPMLAPLRIDGAPGTGAQDGRAFYLVVMPGGREVVSFLDRCVRGTEQIGLGFRRVLSTHER</sequence>
<reference evidence="1" key="1">
    <citation type="submission" date="2022-03" db="EMBL/GenBank/DDBJ databases">
        <authorList>
            <person name="Woo C.Y."/>
        </authorList>
    </citation>
    <scope>NUCLEOTIDE SEQUENCE</scope>
    <source>
        <strain evidence="1">CYS-02</strain>
    </source>
</reference>
<dbReference type="RefSeq" id="WP_243309719.1">
    <property type="nucleotide sequence ID" value="NZ_JALGBI010000004.1"/>
</dbReference>
<gene>
    <name evidence="1" type="ORF">MMF98_23140</name>
</gene>
<name>A0A9X2AT84_9BURK</name>
<protein>
    <submittedName>
        <fullName evidence="1">Uncharacterized protein</fullName>
    </submittedName>
</protein>
<proteinExistence type="predicted"/>
<dbReference type="AlphaFoldDB" id="A0A9X2AT84"/>
<dbReference type="EMBL" id="JALGBI010000004">
    <property type="protein sequence ID" value="MCJ0766116.1"/>
    <property type="molecule type" value="Genomic_DNA"/>
</dbReference>